<dbReference type="AlphaFoldDB" id="A0A8J3SC78"/>
<sequence length="106" mass="11444">MTPLAALDQRHVIAVLARIASHDGLPVIAWYVPPYTPGQLEGRVPADDDDAKRAAIAAYADFLGTAITSRPYEGHIRLAVTAAYRGVEVTVYAHVEQRETAPAPHT</sequence>
<dbReference type="Proteomes" id="UP000619788">
    <property type="component" value="Unassembled WGS sequence"/>
</dbReference>
<organism evidence="1 2">
    <name type="scientific">Planobispora siamensis</name>
    <dbReference type="NCBI Taxonomy" id="936338"/>
    <lineage>
        <taxon>Bacteria</taxon>
        <taxon>Bacillati</taxon>
        <taxon>Actinomycetota</taxon>
        <taxon>Actinomycetes</taxon>
        <taxon>Streptosporangiales</taxon>
        <taxon>Streptosporangiaceae</taxon>
        <taxon>Planobispora</taxon>
    </lineage>
</organism>
<evidence type="ECO:0000313" key="2">
    <source>
        <dbReference type="Proteomes" id="UP000619788"/>
    </source>
</evidence>
<dbReference type="RefSeq" id="WP_204064237.1">
    <property type="nucleotide sequence ID" value="NZ_BOOJ01000023.1"/>
</dbReference>
<protein>
    <submittedName>
        <fullName evidence="1">Uncharacterized protein</fullName>
    </submittedName>
</protein>
<dbReference type="EMBL" id="BOOJ01000023">
    <property type="protein sequence ID" value="GIH91991.1"/>
    <property type="molecule type" value="Genomic_DNA"/>
</dbReference>
<accession>A0A8J3SC78</accession>
<keyword evidence="2" id="KW-1185">Reference proteome</keyword>
<proteinExistence type="predicted"/>
<comment type="caution">
    <text evidence="1">The sequence shown here is derived from an EMBL/GenBank/DDBJ whole genome shotgun (WGS) entry which is preliminary data.</text>
</comment>
<reference evidence="1 2" key="1">
    <citation type="submission" date="2021-01" db="EMBL/GenBank/DDBJ databases">
        <title>Whole genome shotgun sequence of Planobispora siamensis NBRC 107568.</title>
        <authorList>
            <person name="Komaki H."/>
            <person name="Tamura T."/>
        </authorList>
    </citation>
    <scope>NUCLEOTIDE SEQUENCE [LARGE SCALE GENOMIC DNA]</scope>
    <source>
        <strain evidence="1 2">NBRC 107568</strain>
    </source>
</reference>
<evidence type="ECO:0000313" key="1">
    <source>
        <dbReference type="EMBL" id="GIH91991.1"/>
    </source>
</evidence>
<gene>
    <name evidence="1" type="ORF">Psi01_26210</name>
</gene>
<name>A0A8J3SC78_9ACTN</name>